<comment type="caution">
    <text evidence="2">The sequence shown here is derived from an EMBL/GenBank/DDBJ whole genome shotgun (WGS) entry which is preliminary data.</text>
</comment>
<evidence type="ECO:0000313" key="3">
    <source>
        <dbReference type="Proteomes" id="UP000634136"/>
    </source>
</evidence>
<organism evidence="2 3">
    <name type="scientific">Senna tora</name>
    <dbReference type="NCBI Taxonomy" id="362788"/>
    <lineage>
        <taxon>Eukaryota</taxon>
        <taxon>Viridiplantae</taxon>
        <taxon>Streptophyta</taxon>
        <taxon>Embryophyta</taxon>
        <taxon>Tracheophyta</taxon>
        <taxon>Spermatophyta</taxon>
        <taxon>Magnoliopsida</taxon>
        <taxon>eudicotyledons</taxon>
        <taxon>Gunneridae</taxon>
        <taxon>Pentapetalae</taxon>
        <taxon>rosids</taxon>
        <taxon>fabids</taxon>
        <taxon>Fabales</taxon>
        <taxon>Fabaceae</taxon>
        <taxon>Caesalpinioideae</taxon>
        <taxon>Cassia clade</taxon>
        <taxon>Senna</taxon>
    </lineage>
</organism>
<keyword evidence="3" id="KW-1185">Reference proteome</keyword>
<feature type="compositionally biased region" description="Polar residues" evidence="1">
    <location>
        <begin position="27"/>
        <end position="37"/>
    </location>
</feature>
<sequence length="222" mass="24021">MTPGTVMRTSSEEESAADDAASFWGAESSSSGKRFSATSTEGYREEDGLEICSNFNSFNGVDLSIDSFSILLLMLLFPLRLCILYSNLSSKYSAHVLTNNAAVARRGRRRYLTLLRLASSATDRLRVLVLRALARVLCSARFSPEPCECFGIIGSGSANGYGGNAIGSAKFHGVVRIIIDLGSFGFRESAFGFRESVLGLVMAALEAWKQVAIVNLQRSCCE</sequence>
<dbReference type="Proteomes" id="UP000634136">
    <property type="component" value="Unassembled WGS sequence"/>
</dbReference>
<evidence type="ECO:0000313" key="2">
    <source>
        <dbReference type="EMBL" id="KAF7841195.1"/>
    </source>
</evidence>
<evidence type="ECO:0000256" key="1">
    <source>
        <dbReference type="SAM" id="MobiDB-lite"/>
    </source>
</evidence>
<proteinExistence type="predicted"/>
<gene>
    <name evidence="2" type="ORF">G2W53_003493</name>
</gene>
<dbReference type="AlphaFoldDB" id="A0A834XAA3"/>
<accession>A0A834XAA3</accession>
<reference evidence="2" key="1">
    <citation type="submission" date="2020-09" db="EMBL/GenBank/DDBJ databases">
        <title>Genome-Enabled Discovery of Anthraquinone Biosynthesis in Senna tora.</title>
        <authorList>
            <person name="Kang S.-H."/>
            <person name="Pandey R.P."/>
            <person name="Lee C.-M."/>
            <person name="Sim J.-S."/>
            <person name="Jeong J.-T."/>
            <person name="Choi B.-S."/>
            <person name="Jung M."/>
            <person name="Ginzburg D."/>
            <person name="Zhao K."/>
            <person name="Won S.Y."/>
            <person name="Oh T.-J."/>
            <person name="Yu Y."/>
            <person name="Kim N.-H."/>
            <person name="Lee O.R."/>
            <person name="Lee T.-H."/>
            <person name="Bashyal P."/>
            <person name="Kim T.-S."/>
            <person name="Lee W.-H."/>
            <person name="Kawkins C."/>
            <person name="Kim C.-K."/>
            <person name="Kim J.S."/>
            <person name="Ahn B.O."/>
            <person name="Rhee S.Y."/>
            <person name="Sohng J.K."/>
        </authorList>
    </citation>
    <scope>NUCLEOTIDE SEQUENCE</scope>
    <source>
        <tissue evidence="2">Leaf</tissue>
    </source>
</reference>
<feature type="region of interest" description="Disordered" evidence="1">
    <location>
        <begin position="1"/>
        <end position="37"/>
    </location>
</feature>
<name>A0A834XAA3_9FABA</name>
<protein>
    <submittedName>
        <fullName evidence="2">Uncharacterized protein</fullName>
    </submittedName>
</protein>
<dbReference type="EMBL" id="JAAIUW010000002">
    <property type="protein sequence ID" value="KAF7841195.1"/>
    <property type="molecule type" value="Genomic_DNA"/>
</dbReference>